<evidence type="ECO:0000313" key="3">
    <source>
        <dbReference type="Proteomes" id="UP000809789"/>
    </source>
</evidence>
<feature type="compositionally biased region" description="Basic residues" evidence="1">
    <location>
        <begin position="198"/>
        <end position="207"/>
    </location>
</feature>
<accession>A0A8K0PF85</accession>
<comment type="caution">
    <text evidence="2">The sequence shown here is derived from an EMBL/GenBank/DDBJ whole genome shotgun (WGS) entry which is preliminary data.</text>
</comment>
<name>A0A8K0PF85_9PEZI</name>
<sequence length="437" mass="47710">MTTVKTYGACLAGLLYDHQVDPVLQQGHWIRFPDSAKTPKLVTGEVPYQLSNLAADVYSDEAGRMALLAGMAIVEDVPGTELGIGEQSEHWRTVQRPISDMSAHTLITHTMRAFPVVIPPWQKELKTIMTYAMVQSPASPQHYELRRVSRHQVFFFGSVRDAGDSLTTPATRASRWYEKIRTMIEKGPHAPPVLAAKTSKRFTTLRKPKPDQMSKSSVDAAAASTKSEVPKTPAGQKRNYQEAHQEGEGYPKPPHRQDYQVPEILPGIVYTKLDIQTSAKAPVEILPGIAYTKVAPTDIPTSDSTLVVPPLAIHTSPTPLDAFFRTTISQTFSYLTTARQPLYSPETPWASPSFLDELETQVMRVDAIRAREQLAGGGGGAGATERLIKMMVKIVDGRVNEACIAADAGEGLAVNAAFVRGLNGLVGRLLGMLQGVE</sequence>
<evidence type="ECO:0000313" key="2">
    <source>
        <dbReference type="EMBL" id="KAG8623309.1"/>
    </source>
</evidence>
<feature type="region of interest" description="Disordered" evidence="1">
    <location>
        <begin position="198"/>
        <end position="258"/>
    </location>
</feature>
<keyword evidence="3" id="KW-1185">Reference proteome</keyword>
<feature type="compositionally biased region" description="Basic and acidic residues" evidence="1">
    <location>
        <begin position="239"/>
        <end position="249"/>
    </location>
</feature>
<dbReference type="Proteomes" id="UP000809789">
    <property type="component" value="Unassembled WGS sequence"/>
</dbReference>
<gene>
    <name evidence="2" type="ORF">KVT40_008285</name>
</gene>
<dbReference type="AlphaFoldDB" id="A0A8K0PF85"/>
<organism evidence="2 3">
    <name type="scientific">Elsinoe batatas</name>
    <dbReference type="NCBI Taxonomy" id="2601811"/>
    <lineage>
        <taxon>Eukaryota</taxon>
        <taxon>Fungi</taxon>
        <taxon>Dikarya</taxon>
        <taxon>Ascomycota</taxon>
        <taxon>Pezizomycotina</taxon>
        <taxon>Dothideomycetes</taxon>
        <taxon>Dothideomycetidae</taxon>
        <taxon>Myriangiales</taxon>
        <taxon>Elsinoaceae</taxon>
        <taxon>Elsinoe</taxon>
    </lineage>
</organism>
<protein>
    <submittedName>
        <fullName evidence="2">Uncharacterized protein</fullName>
    </submittedName>
</protein>
<reference evidence="2" key="1">
    <citation type="submission" date="2021-07" db="EMBL/GenBank/DDBJ databases">
        <title>Elsinoe batatas strain:CRI-CJ2 Genome sequencing and assembly.</title>
        <authorList>
            <person name="Huang L."/>
        </authorList>
    </citation>
    <scope>NUCLEOTIDE SEQUENCE</scope>
    <source>
        <strain evidence="2">CRI-CJ2</strain>
    </source>
</reference>
<evidence type="ECO:0000256" key="1">
    <source>
        <dbReference type="SAM" id="MobiDB-lite"/>
    </source>
</evidence>
<proteinExistence type="predicted"/>
<dbReference type="EMBL" id="JAESVG020000010">
    <property type="protein sequence ID" value="KAG8623309.1"/>
    <property type="molecule type" value="Genomic_DNA"/>
</dbReference>
<dbReference type="OrthoDB" id="3917361at2759"/>